<dbReference type="InterPro" id="IPR010982">
    <property type="entry name" value="Lambda_DNA-bd_dom_sf"/>
</dbReference>
<proteinExistence type="predicted"/>
<accession>A0ABP8C1D7</accession>
<organism evidence="2 3">
    <name type="scientific">Actinomadura meridiana</name>
    <dbReference type="NCBI Taxonomy" id="559626"/>
    <lineage>
        <taxon>Bacteria</taxon>
        <taxon>Bacillati</taxon>
        <taxon>Actinomycetota</taxon>
        <taxon>Actinomycetes</taxon>
        <taxon>Streptosporangiales</taxon>
        <taxon>Thermomonosporaceae</taxon>
        <taxon>Actinomadura</taxon>
    </lineage>
</organism>
<dbReference type="PROSITE" id="PS50943">
    <property type="entry name" value="HTH_CROC1"/>
    <property type="match status" value="1"/>
</dbReference>
<dbReference type="Pfam" id="PF13560">
    <property type="entry name" value="HTH_31"/>
    <property type="match status" value="1"/>
</dbReference>
<dbReference type="InterPro" id="IPR001387">
    <property type="entry name" value="Cro/C1-type_HTH"/>
</dbReference>
<dbReference type="Proteomes" id="UP001501710">
    <property type="component" value="Unassembled WGS sequence"/>
</dbReference>
<feature type="domain" description="HTH cro/C1-type" evidence="1">
    <location>
        <begin position="16"/>
        <end position="49"/>
    </location>
</feature>
<evidence type="ECO:0000259" key="1">
    <source>
        <dbReference type="PROSITE" id="PS50943"/>
    </source>
</evidence>
<comment type="caution">
    <text evidence="2">The sequence shown here is derived from an EMBL/GenBank/DDBJ whole genome shotgun (WGS) entry which is preliminary data.</text>
</comment>
<evidence type="ECO:0000313" key="2">
    <source>
        <dbReference type="EMBL" id="GAA4232000.1"/>
    </source>
</evidence>
<dbReference type="CDD" id="cd00093">
    <property type="entry name" value="HTH_XRE"/>
    <property type="match status" value="1"/>
</dbReference>
<name>A0ABP8C1D7_9ACTN</name>
<keyword evidence="3" id="KW-1185">Reference proteome</keyword>
<sequence length="170" mass="18945">MSGQAQQAREALGARLRDLRKDAGLTGRALAALAGWDLAKISRIEHGRRTAKEADIRIWCLHCDAEDEIPELIATVRNINIMWLEWRRTLRTGTKIRQQHSLGLYERTKVFRVYQPTVVWGTLQTAAYATASSAKSWISTESLTISTEVSPPVWNANSFSTTATDATTSS</sequence>
<dbReference type="SUPFAM" id="SSF47413">
    <property type="entry name" value="lambda repressor-like DNA-binding domains"/>
    <property type="match status" value="1"/>
</dbReference>
<protein>
    <recommendedName>
        <fullName evidence="1">HTH cro/C1-type domain-containing protein</fullName>
    </recommendedName>
</protein>
<reference evidence="3" key="1">
    <citation type="journal article" date="2019" name="Int. J. Syst. Evol. Microbiol.">
        <title>The Global Catalogue of Microorganisms (GCM) 10K type strain sequencing project: providing services to taxonomists for standard genome sequencing and annotation.</title>
        <authorList>
            <consortium name="The Broad Institute Genomics Platform"/>
            <consortium name="The Broad Institute Genome Sequencing Center for Infectious Disease"/>
            <person name="Wu L."/>
            <person name="Ma J."/>
        </authorList>
    </citation>
    <scope>NUCLEOTIDE SEQUENCE [LARGE SCALE GENOMIC DNA]</scope>
    <source>
        <strain evidence="3">JCM 17440</strain>
    </source>
</reference>
<gene>
    <name evidence="2" type="ORF">GCM10022254_30750</name>
</gene>
<evidence type="ECO:0000313" key="3">
    <source>
        <dbReference type="Proteomes" id="UP001501710"/>
    </source>
</evidence>
<dbReference type="Gene3D" id="1.10.260.40">
    <property type="entry name" value="lambda repressor-like DNA-binding domains"/>
    <property type="match status" value="1"/>
</dbReference>
<dbReference type="SMART" id="SM00530">
    <property type="entry name" value="HTH_XRE"/>
    <property type="match status" value="1"/>
</dbReference>
<dbReference type="RefSeq" id="WP_344896445.1">
    <property type="nucleotide sequence ID" value="NZ_BAABAS010000006.1"/>
</dbReference>
<dbReference type="EMBL" id="BAABAS010000006">
    <property type="protein sequence ID" value="GAA4232000.1"/>
    <property type="molecule type" value="Genomic_DNA"/>
</dbReference>